<sequence>MGHTAPEGYTSVAPWVVTDDTGALLDFITAAFDGEELARVPVEDGTIGHGEIRVGDTVVLAFDRRPDWPVMPSLLRVYVPDADAAMAAAVAHGAQVVTEAADSAWGDRGGRVRDPFGNIWWVVSRVEEVAPDRAWERMFEPKYAEAMRTAQETLDAALSGRESGVASTPAAPDRLSLCGVAVLTAGRTWPRGNGADDERIASTTARLHPGGGVLRPTSGGRGLAVAGKPARGRAGQAGQPGGPGGPAVCRRGGTADHGRGTRPWSRPASPWREGWSRLGDGGGQPGEGMASARVRAWMRSGAPGRA</sequence>
<dbReference type="EMBL" id="CP030862">
    <property type="protein sequence ID" value="AXE24172.1"/>
    <property type="molecule type" value="Genomic_DNA"/>
</dbReference>
<dbReference type="PANTHER" id="PTHR34109">
    <property type="entry name" value="BNAUNNG04460D PROTEIN-RELATED"/>
    <property type="match status" value="1"/>
</dbReference>
<protein>
    <recommendedName>
        <fullName evidence="2">VOC domain-containing protein</fullName>
    </recommendedName>
</protein>
<dbReference type="PROSITE" id="PS51819">
    <property type="entry name" value="VOC"/>
    <property type="match status" value="1"/>
</dbReference>
<evidence type="ECO:0000259" key="2">
    <source>
        <dbReference type="PROSITE" id="PS51819"/>
    </source>
</evidence>
<dbReference type="Gene3D" id="3.30.720.110">
    <property type="match status" value="1"/>
</dbReference>
<dbReference type="CDD" id="cd07246">
    <property type="entry name" value="VOC_like"/>
    <property type="match status" value="1"/>
</dbReference>
<dbReference type="InterPro" id="IPR037523">
    <property type="entry name" value="VOC_core"/>
</dbReference>
<proteinExistence type="predicted"/>
<evidence type="ECO:0000256" key="1">
    <source>
        <dbReference type="SAM" id="MobiDB-lite"/>
    </source>
</evidence>
<evidence type="ECO:0000313" key="4">
    <source>
        <dbReference type="Proteomes" id="UP000252004"/>
    </source>
</evidence>
<dbReference type="Gene3D" id="3.30.720.120">
    <property type="match status" value="1"/>
</dbReference>
<keyword evidence="4" id="KW-1185">Reference proteome</keyword>
<dbReference type="PANTHER" id="PTHR34109:SF1">
    <property type="entry name" value="VOC DOMAIN-CONTAINING PROTEIN"/>
    <property type="match status" value="1"/>
</dbReference>
<feature type="region of interest" description="Disordered" evidence="1">
    <location>
        <begin position="206"/>
        <end position="289"/>
    </location>
</feature>
<dbReference type="SUPFAM" id="SSF54593">
    <property type="entry name" value="Glyoxalase/Bleomycin resistance protein/Dihydroxybiphenyl dioxygenase"/>
    <property type="match status" value="1"/>
</dbReference>
<gene>
    <name evidence="3" type="ORF">C0216_12530</name>
</gene>
<accession>A0A344TZV1</accession>
<reference evidence="3 4" key="1">
    <citation type="submission" date="2018-01" db="EMBL/GenBank/DDBJ databases">
        <title>Draft genome Sequence of streptomyces globosus LZH-48.</title>
        <authorList>
            <person name="Ran K."/>
            <person name="Li Z."/>
            <person name="Wei S."/>
            <person name="Dong R."/>
        </authorList>
    </citation>
    <scope>NUCLEOTIDE SEQUENCE [LARGE SCALE GENOMIC DNA]</scope>
    <source>
        <strain evidence="3 4">LZH-48</strain>
    </source>
</reference>
<dbReference type="KEGG" id="sgz:C0216_12530"/>
<dbReference type="Proteomes" id="UP000252004">
    <property type="component" value="Chromosome"/>
</dbReference>
<evidence type="ECO:0000313" key="3">
    <source>
        <dbReference type="EMBL" id="AXE24172.1"/>
    </source>
</evidence>
<dbReference type="Pfam" id="PF00903">
    <property type="entry name" value="Glyoxalase"/>
    <property type="match status" value="1"/>
</dbReference>
<organism evidence="3 4">
    <name type="scientific">Streptomyces globosus</name>
    <dbReference type="NCBI Taxonomy" id="68209"/>
    <lineage>
        <taxon>Bacteria</taxon>
        <taxon>Bacillati</taxon>
        <taxon>Actinomycetota</taxon>
        <taxon>Actinomycetes</taxon>
        <taxon>Kitasatosporales</taxon>
        <taxon>Streptomycetaceae</taxon>
        <taxon>Streptomyces</taxon>
    </lineage>
</organism>
<dbReference type="OrthoDB" id="9795306at2"/>
<dbReference type="InterPro" id="IPR004360">
    <property type="entry name" value="Glyas_Fos-R_dOase_dom"/>
</dbReference>
<feature type="compositionally biased region" description="Low complexity" evidence="1">
    <location>
        <begin position="226"/>
        <end position="237"/>
    </location>
</feature>
<dbReference type="InterPro" id="IPR029068">
    <property type="entry name" value="Glyas_Bleomycin-R_OHBP_Dase"/>
</dbReference>
<feature type="domain" description="VOC" evidence="2">
    <location>
        <begin position="8"/>
        <end position="125"/>
    </location>
</feature>
<name>A0A344TZV1_9ACTN</name>
<dbReference type="AlphaFoldDB" id="A0A344TZV1"/>